<feature type="transmembrane region" description="Helical" evidence="8">
    <location>
        <begin position="154"/>
        <end position="172"/>
    </location>
</feature>
<dbReference type="PANTHER" id="PTHR22911">
    <property type="entry name" value="ACYL-MALONYL CONDENSING ENZYME-RELATED"/>
    <property type="match status" value="1"/>
</dbReference>
<evidence type="ECO:0000256" key="7">
    <source>
        <dbReference type="ARBA" id="ARBA00023136"/>
    </source>
</evidence>
<dbReference type="GO" id="GO:0005886">
    <property type="term" value="C:plasma membrane"/>
    <property type="evidence" value="ECO:0007669"/>
    <property type="project" value="UniProtKB-SubCell"/>
</dbReference>
<evidence type="ECO:0000256" key="1">
    <source>
        <dbReference type="ARBA" id="ARBA00004651"/>
    </source>
</evidence>
<evidence type="ECO:0000256" key="3">
    <source>
        <dbReference type="ARBA" id="ARBA00022448"/>
    </source>
</evidence>
<name>A0A0D8BYM2_GEOKU</name>
<feature type="transmembrane region" description="Helical" evidence="8">
    <location>
        <begin position="76"/>
        <end position="97"/>
    </location>
</feature>
<dbReference type="OrthoDB" id="369870at2"/>
<evidence type="ECO:0000313" key="10">
    <source>
        <dbReference type="EMBL" id="KJE29210.1"/>
    </source>
</evidence>
<gene>
    <name evidence="10" type="ORF">LG52_1164</name>
</gene>
<dbReference type="Proteomes" id="UP000032522">
    <property type="component" value="Unassembled WGS sequence"/>
</dbReference>
<dbReference type="NCBIfam" id="TIGR00688">
    <property type="entry name" value="rarD"/>
    <property type="match status" value="1"/>
</dbReference>
<reference evidence="10 11" key="1">
    <citation type="submission" date="2015-01" db="EMBL/GenBank/DDBJ databases">
        <authorList>
            <person name="Filippidou S."/>
            <person name="Jeanneret N."/>
            <person name="Russel-Delif L."/>
            <person name="Junier T."/>
            <person name="Wunderlin T."/>
            <person name="Molina V."/>
            <person name="Johnson S.L."/>
            <person name="Davenport K.W."/>
            <person name="Chain P.S."/>
            <person name="Dorador C."/>
            <person name="Junier P."/>
        </authorList>
    </citation>
    <scope>NUCLEOTIDE SEQUENCE [LARGE SCALE GENOMIC DNA]</scope>
    <source>
        <strain evidence="10 11">Et7/4</strain>
    </source>
</reference>
<evidence type="ECO:0000256" key="5">
    <source>
        <dbReference type="ARBA" id="ARBA00022692"/>
    </source>
</evidence>
<dbReference type="Pfam" id="PF00892">
    <property type="entry name" value="EamA"/>
    <property type="match status" value="2"/>
</dbReference>
<comment type="subcellular location">
    <subcellularLocation>
        <location evidence="1">Cell membrane</location>
        <topology evidence="1">Multi-pass membrane protein</topology>
    </subcellularLocation>
</comment>
<evidence type="ECO:0000256" key="6">
    <source>
        <dbReference type="ARBA" id="ARBA00022989"/>
    </source>
</evidence>
<feature type="transmembrane region" description="Helical" evidence="8">
    <location>
        <begin position="132"/>
        <end position="148"/>
    </location>
</feature>
<comment type="caution">
    <text evidence="10">The sequence shown here is derived from an EMBL/GenBank/DDBJ whole genome shotgun (WGS) entry which is preliminary data.</text>
</comment>
<dbReference type="PANTHER" id="PTHR22911:SF137">
    <property type="entry name" value="SOLUTE CARRIER FAMILY 35 MEMBER G2-RELATED"/>
    <property type="match status" value="1"/>
</dbReference>
<keyword evidence="6 8" id="KW-1133">Transmembrane helix</keyword>
<feature type="transmembrane region" description="Helical" evidence="8">
    <location>
        <begin position="43"/>
        <end position="64"/>
    </location>
</feature>
<feature type="transmembrane region" description="Helical" evidence="8">
    <location>
        <begin position="247"/>
        <end position="267"/>
    </location>
</feature>
<dbReference type="AlphaFoldDB" id="A0A0D8BYM2"/>
<sequence length="309" mass="34045">MGHWSEEKQGILYTAVSYLLWGVLPLYWKLLEARPALEILAHRIVWSFVFMAILLAATGQLGAFRRELRAMRCKPATAWGIAAAAVLISANWFVYIWAVNHHHVVETSLGYYINPLVSVALGTIVLRERLSVGQWAAVFLAAAGVAAMTAEYGAFPWVAISLALTFGFYGLVKKLASVDSSIGLTLETMAVMPLSAVYLLWVYNETPALVKTAEWWQWALLAGAGPATAMPLLYFAKGAKRVSMTTLGFLQYISPTISLLLGVFLFGEPFTKAHFYAFSCIWAALMLFSAVQIKQAPGRKKWKRSSLGA</sequence>
<dbReference type="InterPro" id="IPR000620">
    <property type="entry name" value="EamA_dom"/>
</dbReference>
<feature type="transmembrane region" description="Helical" evidence="8">
    <location>
        <begin position="215"/>
        <end position="235"/>
    </location>
</feature>
<feature type="transmembrane region" description="Helical" evidence="8">
    <location>
        <begin position="184"/>
        <end position="203"/>
    </location>
</feature>
<evidence type="ECO:0000313" key="11">
    <source>
        <dbReference type="Proteomes" id="UP000032522"/>
    </source>
</evidence>
<evidence type="ECO:0000259" key="9">
    <source>
        <dbReference type="Pfam" id="PF00892"/>
    </source>
</evidence>
<comment type="similarity">
    <text evidence="2">Belongs to the EamA transporter family.</text>
</comment>
<dbReference type="InterPro" id="IPR037185">
    <property type="entry name" value="EmrE-like"/>
</dbReference>
<accession>A0A0D8BYM2</accession>
<organism evidence="10 11">
    <name type="scientific">Geobacillus kaustophilus</name>
    <dbReference type="NCBI Taxonomy" id="1462"/>
    <lineage>
        <taxon>Bacteria</taxon>
        <taxon>Bacillati</taxon>
        <taxon>Bacillota</taxon>
        <taxon>Bacilli</taxon>
        <taxon>Bacillales</taxon>
        <taxon>Anoxybacillaceae</taxon>
        <taxon>Geobacillus</taxon>
        <taxon>Geobacillus thermoleovorans group</taxon>
    </lineage>
</organism>
<evidence type="ECO:0000256" key="2">
    <source>
        <dbReference type="ARBA" id="ARBA00007362"/>
    </source>
</evidence>
<protein>
    <submittedName>
        <fullName evidence="10">EamA-like transporter family protein</fullName>
    </submittedName>
</protein>
<feature type="transmembrane region" description="Helical" evidence="8">
    <location>
        <begin position="273"/>
        <end position="293"/>
    </location>
</feature>
<dbReference type="RefSeq" id="WP_044731276.1">
    <property type="nucleotide sequence ID" value="NZ_JYBP01000003.1"/>
</dbReference>
<dbReference type="InterPro" id="IPR004626">
    <property type="entry name" value="RarD"/>
</dbReference>
<evidence type="ECO:0000256" key="8">
    <source>
        <dbReference type="SAM" id="Phobius"/>
    </source>
</evidence>
<keyword evidence="5 8" id="KW-0812">Transmembrane</keyword>
<dbReference type="PATRIC" id="fig|1462.6.peg.1351"/>
<dbReference type="SUPFAM" id="SSF103481">
    <property type="entry name" value="Multidrug resistance efflux transporter EmrE"/>
    <property type="match status" value="2"/>
</dbReference>
<keyword evidence="4" id="KW-1003">Cell membrane</keyword>
<feature type="domain" description="EamA" evidence="9">
    <location>
        <begin position="10"/>
        <end position="148"/>
    </location>
</feature>
<keyword evidence="7 8" id="KW-0472">Membrane</keyword>
<feature type="transmembrane region" description="Helical" evidence="8">
    <location>
        <begin position="12"/>
        <end position="31"/>
    </location>
</feature>
<evidence type="ECO:0000256" key="4">
    <source>
        <dbReference type="ARBA" id="ARBA00022475"/>
    </source>
</evidence>
<feature type="domain" description="EamA" evidence="9">
    <location>
        <begin position="158"/>
        <end position="289"/>
    </location>
</feature>
<proteinExistence type="inferred from homology"/>
<dbReference type="EMBL" id="JYBP01000003">
    <property type="protein sequence ID" value="KJE29210.1"/>
    <property type="molecule type" value="Genomic_DNA"/>
</dbReference>
<keyword evidence="3" id="KW-0813">Transport</keyword>
<feature type="transmembrane region" description="Helical" evidence="8">
    <location>
        <begin position="109"/>
        <end position="125"/>
    </location>
</feature>